<feature type="domain" description="ABC transporter" evidence="6">
    <location>
        <begin position="284"/>
        <end position="523"/>
    </location>
</feature>
<dbReference type="EMBL" id="OBQD01000002">
    <property type="protein sequence ID" value="SOC35715.1"/>
    <property type="molecule type" value="Genomic_DNA"/>
</dbReference>
<dbReference type="GO" id="GO:0016887">
    <property type="term" value="F:ATP hydrolysis activity"/>
    <property type="evidence" value="ECO:0007669"/>
    <property type="project" value="InterPro"/>
</dbReference>
<dbReference type="SMART" id="SM00382">
    <property type="entry name" value="AAA"/>
    <property type="match status" value="2"/>
</dbReference>
<keyword evidence="8" id="KW-1185">Reference proteome</keyword>
<dbReference type="PROSITE" id="PS50893">
    <property type="entry name" value="ABC_TRANSPORTER_2"/>
    <property type="match status" value="2"/>
</dbReference>
<evidence type="ECO:0000259" key="6">
    <source>
        <dbReference type="PROSITE" id="PS50893"/>
    </source>
</evidence>
<reference evidence="7 8" key="1">
    <citation type="submission" date="2017-08" db="EMBL/GenBank/DDBJ databases">
        <authorList>
            <person name="de Groot N.N."/>
        </authorList>
    </citation>
    <scope>NUCLEOTIDE SEQUENCE [LARGE SCALE GENOMIC DNA]</scope>
    <source>
        <strain evidence="7 8">JC85</strain>
    </source>
</reference>
<evidence type="ECO:0000313" key="8">
    <source>
        <dbReference type="Proteomes" id="UP000219167"/>
    </source>
</evidence>
<comment type="subcellular location">
    <subcellularLocation>
        <location evidence="1">Cell inner membrane</location>
        <topology evidence="1">Peripheral membrane protein</topology>
    </subcellularLocation>
</comment>
<dbReference type="GO" id="GO:0005524">
    <property type="term" value="F:ATP binding"/>
    <property type="evidence" value="ECO:0007669"/>
    <property type="project" value="UniProtKB-KW"/>
</dbReference>
<dbReference type="InterPro" id="IPR017871">
    <property type="entry name" value="ABC_transporter-like_CS"/>
</dbReference>
<dbReference type="Pfam" id="PF08352">
    <property type="entry name" value="oligo_HPY"/>
    <property type="match status" value="2"/>
</dbReference>
<dbReference type="NCBIfam" id="NF008453">
    <property type="entry name" value="PRK11308.1"/>
    <property type="match status" value="2"/>
</dbReference>
<protein>
    <submittedName>
        <fullName evidence="7">Peptide/nickel transport system ATP-binding protein</fullName>
    </submittedName>
</protein>
<dbReference type="InterPro" id="IPR050319">
    <property type="entry name" value="ABC_transp_ATP-bind"/>
</dbReference>
<dbReference type="SUPFAM" id="SSF52540">
    <property type="entry name" value="P-loop containing nucleoside triphosphate hydrolases"/>
    <property type="match status" value="2"/>
</dbReference>
<dbReference type="GO" id="GO:0015833">
    <property type="term" value="P:peptide transport"/>
    <property type="evidence" value="ECO:0007669"/>
    <property type="project" value="InterPro"/>
</dbReference>
<dbReference type="Proteomes" id="UP000219167">
    <property type="component" value="Unassembled WGS sequence"/>
</dbReference>
<dbReference type="PANTHER" id="PTHR43776">
    <property type="entry name" value="TRANSPORT ATP-BINDING PROTEIN"/>
    <property type="match status" value="1"/>
</dbReference>
<dbReference type="GO" id="GO:0055085">
    <property type="term" value="P:transmembrane transport"/>
    <property type="evidence" value="ECO:0007669"/>
    <property type="project" value="UniProtKB-ARBA"/>
</dbReference>
<keyword evidence="3" id="KW-0813">Transport</keyword>
<keyword evidence="4" id="KW-0547">Nucleotide-binding</keyword>
<dbReference type="InterPro" id="IPR013563">
    <property type="entry name" value="Oligopep_ABC_C"/>
</dbReference>
<dbReference type="Pfam" id="PF00005">
    <property type="entry name" value="ABC_tran"/>
    <property type="match status" value="2"/>
</dbReference>
<evidence type="ECO:0000256" key="1">
    <source>
        <dbReference type="ARBA" id="ARBA00004417"/>
    </source>
</evidence>
<evidence type="ECO:0000256" key="3">
    <source>
        <dbReference type="ARBA" id="ARBA00022448"/>
    </source>
</evidence>
<dbReference type="FunFam" id="3.40.50.300:FF:000016">
    <property type="entry name" value="Oligopeptide ABC transporter ATP-binding component"/>
    <property type="match status" value="1"/>
</dbReference>
<keyword evidence="5 7" id="KW-0067">ATP-binding</keyword>
<proteinExistence type="inferred from homology"/>
<dbReference type="RefSeq" id="WP_097136173.1">
    <property type="nucleotide sequence ID" value="NZ_OBQD01000002.1"/>
</dbReference>
<dbReference type="NCBIfam" id="NF007739">
    <property type="entry name" value="PRK10419.1"/>
    <property type="match status" value="2"/>
</dbReference>
<dbReference type="InterPro" id="IPR003593">
    <property type="entry name" value="AAA+_ATPase"/>
</dbReference>
<evidence type="ECO:0000313" key="7">
    <source>
        <dbReference type="EMBL" id="SOC35715.1"/>
    </source>
</evidence>
<dbReference type="PROSITE" id="PS00211">
    <property type="entry name" value="ABC_TRANSPORTER_1"/>
    <property type="match status" value="2"/>
</dbReference>
<sequence>MTKAPLLEIANVTLGVPALHVTIVRNASLHVAPGEVVGIVGESGSGKTMLGRAVIGLSPQPVRLIDGDIRFRGRAFRDMNAEEMRAIRGPGVSMIFQEPMTSLNPSMSVGRQMEEGLALHGGIDAAERRRRILAMLERVGIGDGARMLKAFPHEFSGGMRQRIMIASAMLLRPALLIADEPTTALDAVVQRDIMDMLAELTREYRTAVMLISHDLSMVARYADRIVVMQHGDIVEAGDKEVVLSAPKHDYTRKLLSSLPARAPSRPEIGDDPLISVEKLGVSFVRRGGLFSRDTVKNAVRNVSMDIRPGEVVAVVGGSGSGKTTLARAIAGLTDYQAGTIRFCGLDLSDPKGEARARYRKQCHMVFQDPFSSLDPRMKVGALIAESLRILPQIPKSDHARLVTEALLDVSLDPKLVERYPHQLSGGQRQRVAIARALVRRPSFVIADEAVSALDVTVRAQVLSLLADLQRKYGFACLFITHDFAVVEQIADRVVVMQDGMIVEQGTRDAILDTPQHPYTLKLLSAIPMLEPTETGGLRLKWRHAPETAAVLQS</sequence>
<evidence type="ECO:0000256" key="4">
    <source>
        <dbReference type="ARBA" id="ARBA00022741"/>
    </source>
</evidence>
<name>A0A285U1D3_9HYPH</name>
<dbReference type="InterPro" id="IPR027417">
    <property type="entry name" value="P-loop_NTPase"/>
</dbReference>
<gene>
    <name evidence="7" type="ORF">SAMN05892877_10251</name>
</gene>
<dbReference type="Gene3D" id="3.40.50.300">
    <property type="entry name" value="P-loop containing nucleotide triphosphate hydrolases"/>
    <property type="match status" value="2"/>
</dbReference>
<feature type="domain" description="ABC transporter" evidence="6">
    <location>
        <begin position="7"/>
        <end position="255"/>
    </location>
</feature>
<comment type="similarity">
    <text evidence="2">Belongs to the ABC transporter superfamily.</text>
</comment>
<dbReference type="PANTHER" id="PTHR43776:SF7">
    <property type="entry name" value="D,D-DIPEPTIDE TRANSPORT ATP-BINDING PROTEIN DDPF-RELATED"/>
    <property type="match status" value="1"/>
</dbReference>
<organism evidence="7 8">
    <name type="scientific">Rhizobium subbaraonis</name>
    <dbReference type="NCBI Taxonomy" id="908946"/>
    <lineage>
        <taxon>Bacteria</taxon>
        <taxon>Pseudomonadati</taxon>
        <taxon>Pseudomonadota</taxon>
        <taxon>Alphaproteobacteria</taxon>
        <taxon>Hyphomicrobiales</taxon>
        <taxon>Rhizobiaceae</taxon>
        <taxon>Rhizobium/Agrobacterium group</taxon>
        <taxon>Rhizobium</taxon>
    </lineage>
</organism>
<dbReference type="InterPro" id="IPR003439">
    <property type="entry name" value="ABC_transporter-like_ATP-bd"/>
</dbReference>
<dbReference type="OrthoDB" id="9784450at2"/>
<dbReference type="AlphaFoldDB" id="A0A285U1D3"/>
<evidence type="ECO:0000256" key="2">
    <source>
        <dbReference type="ARBA" id="ARBA00005417"/>
    </source>
</evidence>
<accession>A0A285U1D3</accession>
<dbReference type="GO" id="GO:0005886">
    <property type="term" value="C:plasma membrane"/>
    <property type="evidence" value="ECO:0007669"/>
    <property type="project" value="UniProtKB-SubCell"/>
</dbReference>
<dbReference type="CDD" id="cd03257">
    <property type="entry name" value="ABC_NikE_OppD_transporters"/>
    <property type="match status" value="2"/>
</dbReference>
<evidence type="ECO:0000256" key="5">
    <source>
        <dbReference type="ARBA" id="ARBA00022840"/>
    </source>
</evidence>